<organism evidence="2 3">
    <name type="scientific">Massilicoli timonensis</name>
    <dbReference type="NCBI Taxonomy" id="2015901"/>
    <lineage>
        <taxon>Bacteria</taxon>
        <taxon>Bacillati</taxon>
        <taxon>Bacillota</taxon>
        <taxon>Erysipelotrichia</taxon>
        <taxon>Erysipelotrichales</taxon>
        <taxon>Erysipelotrichaceae</taxon>
        <taxon>Massilicoli</taxon>
    </lineage>
</organism>
<name>A0ABT1SLL4_9FIRM</name>
<dbReference type="PROSITE" id="PS52034">
    <property type="entry name" value="PEPTIDASE_M32"/>
    <property type="match status" value="1"/>
</dbReference>
<dbReference type="PANTHER" id="PTHR34217">
    <property type="entry name" value="METAL-DEPENDENT CARBOXYPEPTIDASE"/>
    <property type="match status" value="1"/>
</dbReference>
<dbReference type="PIRSF" id="PIRSF006615">
    <property type="entry name" value="Zn_crbxpep_Taq"/>
    <property type="match status" value="1"/>
</dbReference>
<dbReference type="Gene3D" id="1.10.1370.30">
    <property type="match status" value="1"/>
</dbReference>
<accession>A0ABT1SLL4</accession>
<dbReference type="EC" id="3.4.17.19" evidence="1"/>
<comment type="catalytic activity">
    <reaction evidence="1">
        <text>Release of a C-terminal amino acid with broad specificity, except for -Pro.</text>
        <dbReference type="EC" id="3.4.17.19"/>
    </reaction>
</comment>
<dbReference type="PRINTS" id="PR00998">
    <property type="entry name" value="CRBOXYPTASET"/>
</dbReference>
<keyword evidence="1" id="KW-0645">Protease</keyword>
<dbReference type="EMBL" id="JANGCH010000009">
    <property type="protein sequence ID" value="MCQ5122109.1"/>
    <property type="molecule type" value="Genomic_DNA"/>
</dbReference>
<keyword evidence="1" id="KW-0378">Hydrolase</keyword>
<dbReference type="GO" id="GO:0004180">
    <property type="term" value="F:carboxypeptidase activity"/>
    <property type="evidence" value="ECO:0007669"/>
    <property type="project" value="UniProtKB-KW"/>
</dbReference>
<keyword evidence="1 2" id="KW-0121">Carboxypeptidase</keyword>
<evidence type="ECO:0000313" key="3">
    <source>
        <dbReference type="Proteomes" id="UP001524435"/>
    </source>
</evidence>
<dbReference type="SUPFAM" id="SSF55486">
    <property type="entry name" value="Metalloproteases ('zincins'), catalytic domain"/>
    <property type="match status" value="1"/>
</dbReference>
<keyword evidence="1" id="KW-0479">Metal-binding</keyword>
<dbReference type="Proteomes" id="UP001524435">
    <property type="component" value="Unassembled WGS sequence"/>
</dbReference>
<proteinExistence type="inferred from homology"/>
<dbReference type="RefSeq" id="WP_102267780.1">
    <property type="nucleotide sequence ID" value="NZ_CANTYB010000044.1"/>
</dbReference>
<evidence type="ECO:0000256" key="1">
    <source>
        <dbReference type="PIRNR" id="PIRNR006615"/>
    </source>
</evidence>
<evidence type="ECO:0000313" key="2">
    <source>
        <dbReference type="EMBL" id="MCQ5122109.1"/>
    </source>
</evidence>
<dbReference type="InterPro" id="IPR001333">
    <property type="entry name" value="Peptidase_M32_Taq"/>
</dbReference>
<comment type="caution">
    <text evidence="2">The sequence shown here is derived from an EMBL/GenBank/DDBJ whole genome shotgun (WGS) entry which is preliminary data.</text>
</comment>
<sequence>MTKQEASAFLTSYMEKLSAYQCALSIMNFDQSTVAPKDGAPYRNKCVAILSGELFSHLTDPDAIAKLEAIVKMEDSDALDLINAKLLLKDLEELRFLPKPFYVAYQNCVGDASSAWEEAKKQNDYALFEPHLQKVITMLKESLSYLHSEKSDYEVLLDRFQPGMSMEAYDEFFALIKSRLLPFIKRLQKEGKPIDDTILHQHYDSAVQEQVMHDLQAYLHYDPRKIYMGVTMHPFTSKICADDTRLSTAYVEDNLVSSIFSIIHEYGHALYGMQVDRAYDGMPAGDSLSLGMHESQSRLLENNIGRRRAFWESNFPQLKKRFPEQLEALTLDDFIKLLHVSKPSLIRTEADELTYPIHILIRYELEKMIFNEDLPLEHLDKVWADKYEEYLGIRPSKPAEGILQDMHWANGMFGYFPTYALGSAFAAQFFAQMQKDIHVDEALKKGDFDIIMDWLKEHIHRYGATKTPEEIMMAVCGKPFDPNCYIDYLIETYSAYYGLDR</sequence>
<comment type="function">
    <text evidence="1">Broad specificity carboxypetidase that releases amino acids sequentially from the C-terminus, including neutral, aromatic, polar and basic residues.</text>
</comment>
<comment type="similarity">
    <text evidence="1">Belongs to the peptidase M32 family.</text>
</comment>
<reference evidence="2 3" key="1">
    <citation type="submission" date="2022-06" db="EMBL/GenBank/DDBJ databases">
        <title>Isolation of gut microbiota from human fecal samples.</title>
        <authorList>
            <person name="Pamer E.G."/>
            <person name="Barat B."/>
            <person name="Waligurski E."/>
            <person name="Medina S."/>
            <person name="Paddock L."/>
            <person name="Mostad J."/>
        </authorList>
    </citation>
    <scope>NUCLEOTIDE SEQUENCE [LARGE SCALE GENOMIC DNA]</scope>
    <source>
        <strain evidence="2 3">DFI.6.1</strain>
    </source>
</reference>
<dbReference type="CDD" id="cd06460">
    <property type="entry name" value="M32_Taq"/>
    <property type="match status" value="1"/>
</dbReference>
<keyword evidence="3" id="KW-1185">Reference proteome</keyword>
<keyword evidence="1" id="KW-0482">Metalloprotease</keyword>
<dbReference type="PANTHER" id="PTHR34217:SF1">
    <property type="entry name" value="CARBOXYPEPTIDASE 1"/>
    <property type="match status" value="1"/>
</dbReference>
<protein>
    <recommendedName>
        <fullName evidence="1">Metal-dependent carboxypeptidase</fullName>
        <ecNumber evidence="1">3.4.17.19</ecNumber>
    </recommendedName>
</protein>
<dbReference type="Pfam" id="PF02074">
    <property type="entry name" value="Peptidase_M32"/>
    <property type="match status" value="1"/>
</dbReference>
<gene>
    <name evidence="2" type="ORF">NE663_07540</name>
</gene>